<keyword evidence="4" id="KW-0238">DNA-binding</keyword>
<evidence type="ECO:0000259" key="7">
    <source>
        <dbReference type="PROSITE" id="PS50937"/>
    </source>
</evidence>
<accession>A0A3C1KP87</accession>
<dbReference type="Pfam" id="PF00376">
    <property type="entry name" value="MerR"/>
    <property type="match status" value="1"/>
</dbReference>
<dbReference type="GO" id="GO:0003677">
    <property type="term" value="F:DNA binding"/>
    <property type="evidence" value="ECO:0007669"/>
    <property type="project" value="UniProtKB-KW"/>
</dbReference>
<comment type="subcellular location">
    <subcellularLocation>
        <location evidence="1">Cytoplasm</location>
    </subcellularLocation>
</comment>
<evidence type="ECO:0000313" key="9">
    <source>
        <dbReference type="Proteomes" id="UP000259273"/>
    </source>
</evidence>
<dbReference type="Gene3D" id="1.10.1660.10">
    <property type="match status" value="1"/>
</dbReference>
<evidence type="ECO:0000256" key="4">
    <source>
        <dbReference type="ARBA" id="ARBA00023125"/>
    </source>
</evidence>
<dbReference type="InterPro" id="IPR047057">
    <property type="entry name" value="MerR_fam"/>
</dbReference>
<evidence type="ECO:0000313" key="8">
    <source>
        <dbReference type="EMBL" id="HAN28510.1"/>
    </source>
</evidence>
<dbReference type="PROSITE" id="PS00552">
    <property type="entry name" value="HTH_MERR_1"/>
    <property type="match status" value="1"/>
</dbReference>
<dbReference type="InterPro" id="IPR009061">
    <property type="entry name" value="DNA-bd_dom_put_sf"/>
</dbReference>
<dbReference type="Proteomes" id="UP000259273">
    <property type="component" value="Unassembled WGS sequence"/>
</dbReference>
<dbReference type="PANTHER" id="PTHR30204:SF94">
    <property type="entry name" value="HEAVY METAL-DEPENDENT TRANSCRIPTIONAL REGULATOR HI_0293-RELATED"/>
    <property type="match status" value="1"/>
</dbReference>
<dbReference type="SMART" id="SM00422">
    <property type="entry name" value="HTH_MERR"/>
    <property type="match status" value="1"/>
</dbReference>
<dbReference type="Pfam" id="PF09278">
    <property type="entry name" value="MerR-DNA-bind"/>
    <property type="match status" value="1"/>
</dbReference>
<feature type="domain" description="HTH merR-type" evidence="7">
    <location>
        <begin position="1"/>
        <end position="69"/>
    </location>
</feature>
<dbReference type="PANTHER" id="PTHR30204">
    <property type="entry name" value="REDOX-CYCLING DRUG-SENSING TRANSCRIPTIONAL ACTIVATOR SOXR"/>
    <property type="match status" value="1"/>
</dbReference>
<evidence type="ECO:0000256" key="3">
    <source>
        <dbReference type="ARBA" id="ARBA00023015"/>
    </source>
</evidence>
<dbReference type="RefSeq" id="WP_123034569.1">
    <property type="nucleotide sequence ID" value="NZ_JBLIAR010000078.1"/>
</dbReference>
<evidence type="ECO:0000256" key="2">
    <source>
        <dbReference type="ARBA" id="ARBA00022490"/>
    </source>
</evidence>
<dbReference type="AlphaFoldDB" id="A0A3C1KP87"/>
<dbReference type="GO" id="GO:0003700">
    <property type="term" value="F:DNA-binding transcription factor activity"/>
    <property type="evidence" value="ECO:0007669"/>
    <property type="project" value="InterPro"/>
</dbReference>
<dbReference type="PROSITE" id="PS50937">
    <property type="entry name" value="HTH_MERR_2"/>
    <property type="match status" value="1"/>
</dbReference>
<dbReference type="InterPro" id="IPR015358">
    <property type="entry name" value="Tscrpt_reg_MerR_DNA-bd"/>
</dbReference>
<keyword evidence="5" id="KW-0804">Transcription</keyword>
<dbReference type="EMBL" id="DMND01000171">
    <property type="protein sequence ID" value="HAN28510.1"/>
    <property type="molecule type" value="Genomic_DNA"/>
</dbReference>
<dbReference type="GO" id="GO:0045893">
    <property type="term" value="P:positive regulation of DNA-templated transcription"/>
    <property type="evidence" value="ECO:0007669"/>
    <property type="project" value="InterPro"/>
</dbReference>
<keyword evidence="3" id="KW-0805">Transcription regulation</keyword>
<evidence type="ECO:0000256" key="5">
    <source>
        <dbReference type="ARBA" id="ARBA00023163"/>
    </source>
</evidence>
<evidence type="ECO:0000256" key="1">
    <source>
        <dbReference type="ARBA" id="ARBA00004496"/>
    </source>
</evidence>
<comment type="caution">
    <text evidence="8">The sequence shown here is derived from an EMBL/GenBank/DDBJ whole genome shotgun (WGS) entry which is preliminary data.</text>
</comment>
<name>A0A3C1KP87_9GAMM</name>
<dbReference type="PRINTS" id="PR00040">
    <property type="entry name" value="HTHMERR"/>
</dbReference>
<dbReference type="InterPro" id="IPR011789">
    <property type="entry name" value="CueR"/>
</dbReference>
<sequence length="167" mass="18198">MNIGQAARASGVSAKMIRYYEKIGLIPNATRSGAGYRTYNSSDVHSLYFIRSARDLGFSVEKIMKLLALWRDRDRASADVKDMALAHAAGLKAKIAELQAMVQTLEYLANHCHGNDRPDCPIIENLAERTAAVATERRAGVQSKAPLFGTDTPASSRDRASTGTRKA</sequence>
<keyword evidence="2" id="KW-0963">Cytoplasm</keyword>
<gene>
    <name evidence="8" type="primary">cueR</name>
    <name evidence="8" type="ORF">DCP75_12465</name>
</gene>
<dbReference type="GO" id="GO:0005507">
    <property type="term" value="F:copper ion binding"/>
    <property type="evidence" value="ECO:0007669"/>
    <property type="project" value="InterPro"/>
</dbReference>
<dbReference type="SUPFAM" id="SSF46955">
    <property type="entry name" value="Putative DNA-binding domain"/>
    <property type="match status" value="1"/>
</dbReference>
<evidence type="ECO:0000256" key="6">
    <source>
        <dbReference type="SAM" id="MobiDB-lite"/>
    </source>
</evidence>
<dbReference type="CDD" id="cd01108">
    <property type="entry name" value="HTH_CueR"/>
    <property type="match status" value="1"/>
</dbReference>
<dbReference type="GO" id="GO:0005737">
    <property type="term" value="C:cytoplasm"/>
    <property type="evidence" value="ECO:0007669"/>
    <property type="project" value="UniProtKB-SubCell"/>
</dbReference>
<dbReference type="InterPro" id="IPR000551">
    <property type="entry name" value="MerR-type_HTH_dom"/>
</dbReference>
<reference evidence="8 9" key="1">
    <citation type="journal article" date="2018" name="Nat. Biotechnol.">
        <title>A standardized bacterial taxonomy based on genome phylogeny substantially revises the tree of life.</title>
        <authorList>
            <person name="Parks D.H."/>
            <person name="Chuvochina M."/>
            <person name="Waite D.W."/>
            <person name="Rinke C."/>
            <person name="Skarshewski A."/>
            <person name="Chaumeil P.A."/>
            <person name="Hugenholtz P."/>
        </authorList>
    </citation>
    <scope>NUCLEOTIDE SEQUENCE [LARGE SCALE GENOMIC DNA]</scope>
    <source>
        <strain evidence="8">UBA9158</strain>
    </source>
</reference>
<organism evidence="8 9">
    <name type="scientific">Haliea salexigens</name>
    <dbReference type="NCBI Taxonomy" id="287487"/>
    <lineage>
        <taxon>Bacteria</taxon>
        <taxon>Pseudomonadati</taxon>
        <taxon>Pseudomonadota</taxon>
        <taxon>Gammaproteobacteria</taxon>
        <taxon>Cellvibrionales</taxon>
        <taxon>Halieaceae</taxon>
        <taxon>Haliea</taxon>
    </lineage>
</organism>
<proteinExistence type="predicted"/>
<feature type="region of interest" description="Disordered" evidence="6">
    <location>
        <begin position="137"/>
        <end position="167"/>
    </location>
</feature>
<dbReference type="NCBIfam" id="TIGR02044">
    <property type="entry name" value="CueR"/>
    <property type="match status" value="1"/>
</dbReference>
<protein>
    <submittedName>
        <fullName evidence="8">Cu(I)-responsive transcriptional regulator</fullName>
    </submittedName>
</protein>